<organism evidence="3">
    <name type="scientific">Amorphochlora amoebiformis</name>
    <dbReference type="NCBI Taxonomy" id="1561963"/>
    <lineage>
        <taxon>Eukaryota</taxon>
        <taxon>Sar</taxon>
        <taxon>Rhizaria</taxon>
        <taxon>Cercozoa</taxon>
        <taxon>Chlorarachniophyceae</taxon>
        <taxon>Amorphochlora</taxon>
    </lineage>
</organism>
<feature type="signal peptide" evidence="2">
    <location>
        <begin position="1"/>
        <end position="23"/>
    </location>
</feature>
<dbReference type="AlphaFoldDB" id="A0A7S0H6U6"/>
<sequence>MATRTSLSLFLCLFLVVGEETSASRSLLERESLKLYQNLKTEAMRYLSGLEFRKAGDKFKEAMELYAKAITQSDNLLDTTLLEEEEAHADSVHAEFKSYMNSIGHAHRETQNPKVNTAEENS</sequence>
<gene>
    <name evidence="3" type="ORF">LAMO00422_LOCUS23076</name>
</gene>
<keyword evidence="2" id="KW-0732">Signal</keyword>
<feature type="compositionally biased region" description="Polar residues" evidence="1">
    <location>
        <begin position="112"/>
        <end position="122"/>
    </location>
</feature>
<accession>A0A7S0H6U6</accession>
<dbReference type="EMBL" id="HBEM01033818">
    <property type="protein sequence ID" value="CAD8464110.1"/>
    <property type="molecule type" value="Transcribed_RNA"/>
</dbReference>
<reference evidence="3" key="1">
    <citation type="submission" date="2021-01" db="EMBL/GenBank/DDBJ databases">
        <authorList>
            <person name="Corre E."/>
            <person name="Pelletier E."/>
            <person name="Niang G."/>
            <person name="Scheremetjew M."/>
            <person name="Finn R."/>
            <person name="Kale V."/>
            <person name="Holt S."/>
            <person name="Cochrane G."/>
            <person name="Meng A."/>
            <person name="Brown T."/>
            <person name="Cohen L."/>
        </authorList>
    </citation>
    <scope>NUCLEOTIDE SEQUENCE</scope>
    <source>
        <strain evidence="3">CCMP2058</strain>
    </source>
</reference>
<proteinExistence type="predicted"/>
<feature type="chain" id="PRO_5030638462" evidence="2">
    <location>
        <begin position="24"/>
        <end position="122"/>
    </location>
</feature>
<evidence type="ECO:0000313" key="3">
    <source>
        <dbReference type="EMBL" id="CAD8464110.1"/>
    </source>
</evidence>
<evidence type="ECO:0000256" key="1">
    <source>
        <dbReference type="SAM" id="MobiDB-lite"/>
    </source>
</evidence>
<feature type="region of interest" description="Disordered" evidence="1">
    <location>
        <begin position="103"/>
        <end position="122"/>
    </location>
</feature>
<protein>
    <submittedName>
        <fullName evidence="3">Uncharacterized protein</fullName>
    </submittedName>
</protein>
<name>A0A7S0H6U6_9EUKA</name>
<evidence type="ECO:0000256" key="2">
    <source>
        <dbReference type="SAM" id="SignalP"/>
    </source>
</evidence>